<proteinExistence type="predicted"/>
<evidence type="ECO:0000313" key="2">
    <source>
        <dbReference type="Proteomes" id="UP000078284"/>
    </source>
</evidence>
<comment type="caution">
    <text evidence="1">The sequence shown here is derived from an EMBL/GenBank/DDBJ whole genome shotgun (WGS) entry which is preliminary data.</text>
</comment>
<gene>
    <name evidence="1" type="ordered locus">AXX17_At5g07970</name>
</gene>
<reference evidence="2" key="1">
    <citation type="journal article" date="2016" name="Proc. Natl. Acad. Sci. U.S.A.">
        <title>Chromosome-level assembly of Arabidopsis thaliana Ler reveals the extent of translocation and inversion polymorphisms.</title>
        <authorList>
            <person name="Zapata L."/>
            <person name="Ding J."/>
            <person name="Willing E.M."/>
            <person name="Hartwig B."/>
            <person name="Bezdan D."/>
            <person name="Jiao W.B."/>
            <person name="Patel V."/>
            <person name="Velikkakam James G."/>
            <person name="Koornneef M."/>
            <person name="Ossowski S."/>
            <person name="Schneeberger K."/>
        </authorList>
    </citation>
    <scope>NUCLEOTIDE SEQUENCE [LARGE SCALE GENOMIC DNA]</scope>
    <source>
        <strain evidence="2">cv. Landsberg erecta</strain>
    </source>
</reference>
<dbReference type="Proteomes" id="UP000078284">
    <property type="component" value="Chromosome 5"/>
</dbReference>
<accession>A0A178UTC2</accession>
<sequence length="74" mass="8850">MAEFTYFWSELILVVKNSTSNQLHELETLLKHRYQSEGLRTSTHRCHPRFTTDTSPTTIYRRLQLISLVQRKQI</sequence>
<dbReference type="EMBL" id="LUHQ01000005">
    <property type="protein sequence ID" value="OAO95991.1"/>
    <property type="molecule type" value="Genomic_DNA"/>
</dbReference>
<name>A0A178UTC2_ARATH</name>
<dbReference type="AlphaFoldDB" id="A0A178UTC2"/>
<evidence type="ECO:0000313" key="1">
    <source>
        <dbReference type="EMBL" id="OAO95991.1"/>
    </source>
</evidence>
<protein>
    <submittedName>
        <fullName evidence="1">Uncharacterized protein</fullName>
    </submittedName>
</protein>
<organism evidence="1 2">
    <name type="scientific">Arabidopsis thaliana</name>
    <name type="common">Mouse-ear cress</name>
    <dbReference type="NCBI Taxonomy" id="3702"/>
    <lineage>
        <taxon>Eukaryota</taxon>
        <taxon>Viridiplantae</taxon>
        <taxon>Streptophyta</taxon>
        <taxon>Embryophyta</taxon>
        <taxon>Tracheophyta</taxon>
        <taxon>Spermatophyta</taxon>
        <taxon>Magnoliopsida</taxon>
        <taxon>eudicotyledons</taxon>
        <taxon>Gunneridae</taxon>
        <taxon>Pentapetalae</taxon>
        <taxon>rosids</taxon>
        <taxon>malvids</taxon>
        <taxon>Brassicales</taxon>
        <taxon>Brassicaceae</taxon>
        <taxon>Camelineae</taxon>
        <taxon>Arabidopsis</taxon>
    </lineage>
</organism>